<evidence type="ECO:0000259" key="16">
    <source>
        <dbReference type="PROSITE" id="PS51192"/>
    </source>
</evidence>
<evidence type="ECO:0000256" key="5">
    <source>
        <dbReference type="ARBA" id="ARBA00022763"/>
    </source>
</evidence>
<dbReference type="EMBL" id="KI669494">
    <property type="protein sequence ID" value="OCF36767.1"/>
    <property type="molecule type" value="Genomic_DNA"/>
</dbReference>
<keyword evidence="3" id="KW-0479">Metal-binding</keyword>
<feature type="compositionally biased region" description="Acidic residues" evidence="14">
    <location>
        <begin position="421"/>
        <end position="442"/>
    </location>
</feature>
<proteinExistence type="inferred from homology"/>
<feature type="compositionally biased region" description="Low complexity" evidence="14">
    <location>
        <begin position="398"/>
        <end position="420"/>
    </location>
</feature>
<keyword evidence="6 13" id="KW-0863">Zinc-finger</keyword>
<keyword evidence="19" id="KW-1185">Reference proteome</keyword>
<dbReference type="InterPro" id="IPR038718">
    <property type="entry name" value="SNF2-like_sf"/>
</dbReference>
<dbReference type="InterPro" id="IPR050628">
    <property type="entry name" value="SNF2_RAD54_helicase_TF"/>
</dbReference>
<dbReference type="CDD" id="cd18793">
    <property type="entry name" value="SF2_C_SNF"/>
    <property type="match status" value="1"/>
</dbReference>
<keyword evidence="8" id="KW-0347">Helicase</keyword>
<dbReference type="GO" id="GO:0005524">
    <property type="term" value="F:ATP binding"/>
    <property type="evidence" value="ECO:0007669"/>
    <property type="project" value="UniProtKB-KW"/>
</dbReference>
<dbReference type="Pfam" id="PF00176">
    <property type="entry name" value="SNF2-rel_dom"/>
    <property type="match status" value="1"/>
</dbReference>
<dbReference type="PANTHER" id="PTHR45626">
    <property type="entry name" value="TRANSCRIPTION TERMINATION FACTOR 2-RELATED"/>
    <property type="match status" value="1"/>
</dbReference>
<dbReference type="SMART" id="SM00487">
    <property type="entry name" value="DEXDc"/>
    <property type="match status" value="1"/>
</dbReference>
<feature type="compositionally biased region" description="Low complexity" evidence="14">
    <location>
        <begin position="128"/>
        <end position="138"/>
    </location>
</feature>
<evidence type="ECO:0000256" key="10">
    <source>
        <dbReference type="ARBA" id="ARBA00022840"/>
    </source>
</evidence>
<feature type="domain" description="Helicase C-terminal" evidence="17">
    <location>
        <begin position="1050"/>
        <end position="1205"/>
    </location>
</feature>
<dbReference type="InterPro" id="IPR001650">
    <property type="entry name" value="Helicase_C-like"/>
</dbReference>
<dbReference type="Pfam" id="PF00097">
    <property type="entry name" value="zf-C3HC4"/>
    <property type="match status" value="1"/>
</dbReference>
<dbReference type="Gene3D" id="3.40.50.300">
    <property type="entry name" value="P-loop containing nucleotide triphosphate hydrolases"/>
    <property type="match status" value="2"/>
</dbReference>
<organism evidence="18 19">
    <name type="scientific">Kwoniella heveanensis BCC8398</name>
    <dbReference type="NCBI Taxonomy" id="1296120"/>
    <lineage>
        <taxon>Eukaryota</taxon>
        <taxon>Fungi</taxon>
        <taxon>Dikarya</taxon>
        <taxon>Basidiomycota</taxon>
        <taxon>Agaricomycotina</taxon>
        <taxon>Tremellomycetes</taxon>
        <taxon>Tremellales</taxon>
        <taxon>Cryptococcaceae</taxon>
        <taxon>Kwoniella</taxon>
    </lineage>
</organism>
<keyword evidence="5" id="KW-0227">DNA damage</keyword>
<dbReference type="InterPro" id="IPR018957">
    <property type="entry name" value="Znf_C3HC4_RING-type"/>
</dbReference>
<keyword evidence="12" id="KW-0539">Nucleus</keyword>
<evidence type="ECO:0000256" key="12">
    <source>
        <dbReference type="ARBA" id="ARBA00023242"/>
    </source>
</evidence>
<comment type="similarity">
    <text evidence="2">Belongs to the SNF2/RAD54 helicase family.</text>
</comment>
<evidence type="ECO:0000256" key="8">
    <source>
        <dbReference type="ARBA" id="ARBA00022806"/>
    </source>
</evidence>
<keyword evidence="11" id="KW-0234">DNA repair</keyword>
<dbReference type="Pfam" id="PF00271">
    <property type="entry name" value="Helicase_C"/>
    <property type="match status" value="1"/>
</dbReference>
<dbReference type="Proteomes" id="UP000092666">
    <property type="component" value="Unassembled WGS sequence"/>
</dbReference>
<feature type="domain" description="RING-type" evidence="15">
    <location>
        <begin position="953"/>
        <end position="996"/>
    </location>
</feature>
<feature type="region of interest" description="Disordered" evidence="14">
    <location>
        <begin position="1"/>
        <end position="138"/>
    </location>
</feature>
<keyword evidence="10" id="KW-0067">ATP-binding</keyword>
<evidence type="ECO:0000259" key="15">
    <source>
        <dbReference type="PROSITE" id="PS50089"/>
    </source>
</evidence>
<evidence type="ECO:0000256" key="9">
    <source>
        <dbReference type="ARBA" id="ARBA00022833"/>
    </source>
</evidence>
<feature type="region of interest" description="Disordered" evidence="14">
    <location>
        <begin position="576"/>
        <end position="602"/>
    </location>
</feature>
<dbReference type="Pfam" id="PF08797">
    <property type="entry name" value="HIRAN"/>
    <property type="match status" value="1"/>
</dbReference>
<evidence type="ECO:0000256" key="4">
    <source>
        <dbReference type="ARBA" id="ARBA00022741"/>
    </source>
</evidence>
<dbReference type="SUPFAM" id="SSF57850">
    <property type="entry name" value="RING/U-box"/>
    <property type="match status" value="1"/>
</dbReference>
<dbReference type="PROSITE" id="PS51192">
    <property type="entry name" value="HELICASE_ATP_BIND_1"/>
    <property type="match status" value="1"/>
</dbReference>
<dbReference type="InterPro" id="IPR049730">
    <property type="entry name" value="SNF2/RAD54-like_C"/>
</dbReference>
<dbReference type="InterPro" id="IPR014905">
    <property type="entry name" value="HIRAN"/>
</dbReference>
<gene>
    <name evidence="18" type="ORF">I316_01363</name>
</gene>
<dbReference type="GO" id="GO:0016818">
    <property type="term" value="F:hydrolase activity, acting on acid anhydrides, in phosphorus-containing anhydrides"/>
    <property type="evidence" value="ECO:0007669"/>
    <property type="project" value="InterPro"/>
</dbReference>
<evidence type="ECO:0000256" key="13">
    <source>
        <dbReference type="PROSITE-ProRule" id="PRU00175"/>
    </source>
</evidence>
<evidence type="ECO:0000256" key="2">
    <source>
        <dbReference type="ARBA" id="ARBA00007025"/>
    </source>
</evidence>
<dbReference type="PROSITE" id="PS50089">
    <property type="entry name" value="ZF_RING_2"/>
    <property type="match status" value="1"/>
</dbReference>
<dbReference type="Gene3D" id="3.30.40.10">
    <property type="entry name" value="Zinc/RING finger domain, C3HC4 (zinc finger)"/>
    <property type="match status" value="1"/>
</dbReference>
<evidence type="ECO:0000256" key="3">
    <source>
        <dbReference type="ARBA" id="ARBA00022723"/>
    </source>
</evidence>
<evidence type="ECO:0000259" key="17">
    <source>
        <dbReference type="PROSITE" id="PS51194"/>
    </source>
</evidence>
<dbReference type="GO" id="GO:0003676">
    <property type="term" value="F:nucleic acid binding"/>
    <property type="evidence" value="ECO:0007669"/>
    <property type="project" value="InterPro"/>
</dbReference>
<keyword evidence="4" id="KW-0547">Nucleotide-binding</keyword>
<dbReference type="PANTHER" id="PTHR45626:SF22">
    <property type="entry name" value="DNA REPAIR PROTEIN RAD5"/>
    <property type="match status" value="1"/>
</dbReference>
<dbReference type="GO" id="GO:0008094">
    <property type="term" value="F:ATP-dependent activity, acting on DNA"/>
    <property type="evidence" value="ECO:0007669"/>
    <property type="project" value="TreeGrafter"/>
</dbReference>
<dbReference type="GO" id="GO:0008270">
    <property type="term" value="F:zinc ion binding"/>
    <property type="evidence" value="ECO:0007669"/>
    <property type="project" value="UniProtKB-KW"/>
</dbReference>
<dbReference type="SUPFAM" id="SSF52540">
    <property type="entry name" value="P-loop containing nucleoside triphosphate hydrolases"/>
    <property type="match status" value="2"/>
</dbReference>
<dbReference type="GO" id="GO:0006281">
    <property type="term" value="P:DNA repair"/>
    <property type="evidence" value="ECO:0007669"/>
    <property type="project" value="UniProtKB-KW"/>
</dbReference>
<dbReference type="InterPro" id="IPR000330">
    <property type="entry name" value="SNF2_N"/>
</dbReference>
<evidence type="ECO:0000256" key="11">
    <source>
        <dbReference type="ARBA" id="ARBA00023204"/>
    </source>
</evidence>
<comment type="subcellular location">
    <subcellularLocation>
        <location evidence="1">Nucleus</location>
    </subcellularLocation>
</comment>
<feature type="compositionally biased region" description="Basic and acidic residues" evidence="14">
    <location>
        <begin position="379"/>
        <end position="389"/>
    </location>
</feature>
<dbReference type="PROSITE" id="PS51194">
    <property type="entry name" value="HELICASE_CTER"/>
    <property type="match status" value="1"/>
</dbReference>
<reference evidence="18 19" key="1">
    <citation type="submission" date="2013-07" db="EMBL/GenBank/DDBJ databases">
        <title>The Genome Sequence of Cryptococcus heveanensis BCC8398.</title>
        <authorList>
            <consortium name="The Broad Institute Genome Sequencing Platform"/>
            <person name="Cuomo C."/>
            <person name="Litvintseva A."/>
            <person name="Chen Y."/>
            <person name="Heitman J."/>
            <person name="Sun S."/>
            <person name="Springer D."/>
            <person name="Dromer F."/>
            <person name="Young S.K."/>
            <person name="Zeng Q."/>
            <person name="Gargeya S."/>
            <person name="Fitzgerald M."/>
            <person name="Abouelleil A."/>
            <person name="Alvarado L."/>
            <person name="Berlin A.M."/>
            <person name="Chapman S.B."/>
            <person name="Dewar J."/>
            <person name="Goldberg J."/>
            <person name="Griggs A."/>
            <person name="Gujja S."/>
            <person name="Hansen M."/>
            <person name="Howarth C."/>
            <person name="Imamovic A."/>
            <person name="Larimer J."/>
            <person name="McCowan C."/>
            <person name="Murphy C."/>
            <person name="Pearson M."/>
            <person name="Priest M."/>
            <person name="Roberts A."/>
            <person name="Saif S."/>
            <person name="Shea T."/>
            <person name="Sykes S."/>
            <person name="Wortman J."/>
            <person name="Nusbaum C."/>
            <person name="Birren B."/>
        </authorList>
    </citation>
    <scope>NUCLEOTIDE SEQUENCE [LARGE SCALE GENOMIC DNA]</scope>
    <source>
        <strain evidence="18 19">BCC8398</strain>
    </source>
</reference>
<accession>A0A1B9H0J4</accession>
<name>A0A1B9H0J4_9TREE</name>
<evidence type="ECO:0000256" key="7">
    <source>
        <dbReference type="ARBA" id="ARBA00022801"/>
    </source>
</evidence>
<dbReference type="OrthoDB" id="448448at2759"/>
<keyword evidence="9" id="KW-0862">Zinc</keyword>
<reference evidence="19" key="2">
    <citation type="submission" date="2013-12" db="EMBL/GenBank/DDBJ databases">
        <title>Evolution of pathogenesis and genome organization in the Tremellales.</title>
        <authorList>
            <person name="Cuomo C."/>
            <person name="Litvintseva A."/>
            <person name="Heitman J."/>
            <person name="Chen Y."/>
            <person name="Sun S."/>
            <person name="Springer D."/>
            <person name="Dromer F."/>
            <person name="Young S."/>
            <person name="Zeng Q."/>
            <person name="Chapman S."/>
            <person name="Gujja S."/>
            <person name="Saif S."/>
            <person name="Birren B."/>
        </authorList>
    </citation>
    <scope>NUCLEOTIDE SEQUENCE [LARGE SCALE GENOMIC DNA]</scope>
    <source>
        <strain evidence="19">BCC8398</strain>
    </source>
</reference>
<dbReference type="GO" id="GO:0004386">
    <property type="term" value="F:helicase activity"/>
    <property type="evidence" value="ECO:0007669"/>
    <property type="project" value="UniProtKB-KW"/>
</dbReference>
<dbReference type="Gene3D" id="3.40.50.10810">
    <property type="entry name" value="Tandem AAA-ATPase domain"/>
    <property type="match status" value="1"/>
</dbReference>
<feature type="region of interest" description="Disordered" evidence="14">
    <location>
        <begin position="376"/>
        <end position="442"/>
    </location>
</feature>
<feature type="compositionally biased region" description="Low complexity" evidence="14">
    <location>
        <begin position="102"/>
        <end position="118"/>
    </location>
</feature>
<evidence type="ECO:0000313" key="19">
    <source>
        <dbReference type="Proteomes" id="UP000092666"/>
    </source>
</evidence>
<dbReference type="SMART" id="SM00910">
    <property type="entry name" value="HIRAN"/>
    <property type="match status" value="1"/>
</dbReference>
<dbReference type="CDD" id="cd18008">
    <property type="entry name" value="DEXDc_SHPRH-like"/>
    <property type="match status" value="1"/>
</dbReference>
<dbReference type="STRING" id="1296120.A0A1B9H0J4"/>
<evidence type="ECO:0000256" key="14">
    <source>
        <dbReference type="SAM" id="MobiDB-lite"/>
    </source>
</evidence>
<evidence type="ECO:0000256" key="1">
    <source>
        <dbReference type="ARBA" id="ARBA00004123"/>
    </source>
</evidence>
<dbReference type="InterPro" id="IPR001841">
    <property type="entry name" value="Znf_RING"/>
</dbReference>
<dbReference type="InterPro" id="IPR014001">
    <property type="entry name" value="Helicase_ATP-bd"/>
</dbReference>
<feature type="domain" description="Helicase ATP-binding" evidence="16">
    <location>
        <begin position="545"/>
        <end position="768"/>
    </location>
</feature>
<dbReference type="SMART" id="SM00490">
    <property type="entry name" value="HELICc"/>
    <property type="match status" value="1"/>
</dbReference>
<sequence length="1232" mass="136555">MADSIASPPPPPTKRSSPDLFFPVSDSEEEDDIVATSSALAGPSSSAVKTEVGSQQLDSNGNHRASSASTSQMRVNASRQQDTTSFFSSQNSDDVIPLDSNPAQSSARSAGAAGPSSATLAPRKRGSKSSQSPPASIPASFETGYLGEFVCEGWSLSKGKGYCSPGSKVIFERPRAKNVVTLEDDAKVLARAKEKAGPARLVNGKVVGARAKPIGGKQVTLGSMMGKKTPAPARKPAGKPVVDSIIRFRNDRGFAHEDIVGRLSVQEAGFLTHLLDTDIIALGGSVIDCPQSLSTGSTILLNVKVFLTRTAFEKVEKDGRKEEGTFWQEQKETIEEEAMRKRKDALGALFSRIGVKPLRSNALLLAQKKNGAAEINDNSLKHFSDDARPTSKTGVKRSPSPSKGSTSSTDKGKGKASTANSDDEDDEDSGDEAEKLDDEQMNEIDTIYRKAQQGDKRLEETDPPESFLYTLRPYQKQALTWMTAREKGDESVREQSLHPLWEEYAFKKEHVEGQPIEIEDDDDFVDPSRKFYWNPYSGELSLTFPTSNTRAKGGILADAMGMGKTCMMASLLHTNQEADMPSSPDPDATTGDEEPASKRPKFKQVTLSNQWRAIPTIAKPVNVPRATLVVCPVSLAAQWHEELGKMSEKGTITSFMWYGNDRTDIERLLAQEGKKKVDVIITSYGTLASEYQKWRKIKDKPSYEGGNLYDHDFLRIVLDEAHNIKNRTALVSKACYELKGQRRWALTGTPIVNRLDDLYSLLHFLRLEPWGHYSFFRSFVTIPFLNQDPKALNVVQYILESCLLRREKTMRDKDGRLIVDLPPKTVDVQVLDFSRPERQIYKHLEDRAKRRFIQLDAEGRAMSNYTSILAMLMKLRQCVDHPLLVLGKATEDDEAVEKLLDPDTGDERTSLKEMIAMYADGVAEEEDENEAVDPEFAAKVLKELGEQETTPICDLCTNEMFDEVLLPCYHRSCQDCIVEWIGTCEDQNKPANCPSCGKGPIRLSDLRSIQRRRKRVNPITGAYVDDDGKPSSQGDAGVTLGKVDLVQSTKLRALVRKLEAMRQEDPEVKALVFSQFTSFLADLIETTLTKEGVRWLRFDGSMSQAQRAATIEEFGKKTKEPLILLISLKAGGVGLNLTMANHVFMMDTWWNEAIEQQAIDRVHRLGQNKPVFVTRYIIKGTVEKRIMKIQRSKTALVNASLAGGASKDKAASLADIKKIFGLDEDDSEDEVY</sequence>
<dbReference type="GO" id="GO:0005634">
    <property type="term" value="C:nucleus"/>
    <property type="evidence" value="ECO:0007669"/>
    <property type="project" value="UniProtKB-SubCell"/>
</dbReference>
<dbReference type="AlphaFoldDB" id="A0A1B9H0J4"/>
<evidence type="ECO:0000256" key="6">
    <source>
        <dbReference type="ARBA" id="ARBA00022771"/>
    </source>
</evidence>
<dbReference type="InterPro" id="IPR013083">
    <property type="entry name" value="Znf_RING/FYVE/PHD"/>
</dbReference>
<protein>
    <submittedName>
        <fullName evidence="18">DNA repair protein RAD5</fullName>
    </submittedName>
</protein>
<keyword evidence="7" id="KW-0378">Hydrolase</keyword>
<dbReference type="InterPro" id="IPR027417">
    <property type="entry name" value="P-loop_NTPase"/>
</dbReference>
<feature type="compositionally biased region" description="Polar residues" evidence="14">
    <location>
        <begin position="35"/>
        <end position="93"/>
    </location>
</feature>
<evidence type="ECO:0000313" key="18">
    <source>
        <dbReference type="EMBL" id="OCF36767.1"/>
    </source>
</evidence>